<sequence>MSAVTRSSAAGSYRRHIPPARHGERFRSPRSVWVGAAQRPPSHVRPGGSDGEANPPRDEKARPLMDRPTAAKILRAEGPAMGNLERGGATQFSTESDLERSCADLRDDRLLSRQVKE</sequence>
<protein>
    <submittedName>
        <fullName evidence="2">Uncharacterized protein</fullName>
    </submittedName>
</protein>
<evidence type="ECO:0000313" key="3">
    <source>
        <dbReference type="Proteomes" id="UP001221898"/>
    </source>
</evidence>
<dbReference type="Proteomes" id="UP001221898">
    <property type="component" value="Unassembled WGS sequence"/>
</dbReference>
<feature type="region of interest" description="Disordered" evidence="1">
    <location>
        <begin position="1"/>
        <end position="100"/>
    </location>
</feature>
<dbReference type="EMBL" id="JAINUG010000290">
    <property type="protein sequence ID" value="KAJ8383549.1"/>
    <property type="molecule type" value="Genomic_DNA"/>
</dbReference>
<comment type="caution">
    <text evidence="2">The sequence shown here is derived from an EMBL/GenBank/DDBJ whole genome shotgun (WGS) entry which is preliminary data.</text>
</comment>
<evidence type="ECO:0000313" key="2">
    <source>
        <dbReference type="EMBL" id="KAJ8383549.1"/>
    </source>
</evidence>
<gene>
    <name evidence="2" type="ORF">AAFF_G00219290</name>
</gene>
<dbReference type="AlphaFoldDB" id="A0AAD7W5F7"/>
<keyword evidence="3" id="KW-1185">Reference proteome</keyword>
<reference evidence="2" key="1">
    <citation type="journal article" date="2023" name="Science">
        <title>Genome structures resolve the early diversification of teleost fishes.</title>
        <authorList>
            <person name="Parey E."/>
            <person name="Louis A."/>
            <person name="Montfort J."/>
            <person name="Bouchez O."/>
            <person name="Roques C."/>
            <person name="Iampietro C."/>
            <person name="Lluch J."/>
            <person name="Castinel A."/>
            <person name="Donnadieu C."/>
            <person name="Desvignes T."/>
            <person name="Floi Bucao C."/>
            <person name="Jouanno E."/>
            <person name="Wen M."/>
            <person name="Mejri S."/>
            <person name="Dirks R."/>
            <person name="Jansen H."/>
            <person name="Henkel C."/>
            <person name="Chen W.J."/>
            <person name="Zahm M."/>
            <person name="Cabau C."/>
            <person name="Klopp C."/>
            <person name="Thompson A.W."/>
            <person name="Robinson-Rechavi M."/>
            <person name="Braasch I."/>
            <person name="Lecointre G."/>
            <person name="Bobe J."/>
            <person name="Postlethwait J.H."/>
            <person name="Berthelot C."/>
            <person name="Roest Crollius H."/>
            <person name="Guiguen Y."/>
        </authorList>
    </citation>
    <scope>NUCLEOTIDE SEQUENCE</scope>
    <source>
        <strain evidence="2">NC1722</strain>
    </source>
</reference>
<accession>A0AAD7W5F7</accession>
<feature type="compositionally biased region" description="Basic and acidic residues" evidence="1">
    <location>
        <begin position="55"/>
        <end position="65"/>
    </location>
</feature>
<evidence type="ECO:0000256" key="1">
    <source>
        <dbReference type="SAM" id="MobiDB-lite"/>
    </source>
</evidence>
<organism evidence="2 3">
    <name type="scientific">Aldrovandia affinis</name>
    <dbReference type="NCBI Taxonomy" id="143900"/>
    <lineage>
        <taxon>Eukaryota</taxon>
        <taxon>Metazoa</taxon>
        <taxon>Chordata</taxon>
        <taxon>Craniata</taxon>
        <taxon>Vertebrata</taxon>
        <taxon>Euteleostomi</taxon>
        <taxon>Actinopterygii</taxon>
        <taxon>Neopterygii</taxon>
        <taxon>Teleostei</taxon>
        <taxon>Notacanthiformes</taxon>
        <taxon>Halosauridae</taxon>
        <taxon>Aldrovandia</taxon>
    </lineage>
</organism>
<name>A0AAD7W5F7_9TELE</name>
<feature type="compositionally biased region" description="Polar residues" evidence="1">
    <location>
        <begin position="1"/>
        <end position="10"/>
    </location>
</feature>
<proteinExistence type="predicted"/>